<dbReference type="RefSeq" id="WP_175381767.1">
    <property type="nucleotide sequence ID" value="NZ_CBCRYD010000035.1"/>
</dbReference>
<name>A0ABX2ML91_9BACL</name>
<feature type="compositionally biased region" description="Polar residues" evidence="1">
    <location>
        <begin position="623"/>
        <end position="635"/>
    </location>
</feature>
<evidence type="ECO:0000313" key="4">
    <source>
        <dbReference type="EMBL" id="NUU54821.1"/>
    </source>
</evidence>
<feature type="compositionally biased region" description="Polar residues" evidence="1">
    <location>
        <begin position="409"/>
        <end position="426"/>
    </location>
</feature>
<protein>
    <recommendedName>
        <fullName evidence="6">TrbL/VirB6 plasmid conjugal transfer protein</fullName>
    </recommendedName>
</protein>
<feature type="region of interest" description="Disordered" evidence="1">
    <location>
        <begin position="663"/>
        <end position="733"/>
    </location>
</feature>
<dbReference type="EMBL" id="JABMCC010000107">
    <property type="protein sequence ID" value="NUU54821.1"/>
    <property type="molecule type" value="Genomic_DNA"/>
</dbReference>
<keyword evidence="2" id="KW-1133">Transmembrane helix</keyword>
<feature type="transmembrane region" description="Helical" evidence="2">
    <location>
        <begin position="227"/>
        <end position="245"/>
    </location>
</feature>
<keyword evidence="2" id="KW-0812">Transmembrane</keyword>
<organism evidence="4 5">
    <name type="scientific">Paenibacillus taichungensis</name>
    <dbReference type="NCBI Taxonomy" id="484184"/>
    <lineage>
        <taxon>Bacteria</taxon>
        <taxon>Bacillati</taxon>
        <taxon>Bacillota</taxon>
        <taxon>Bacilli</taxon>
        <taxon>Bacillales</taxon>
        <taxon>Paenibacillaceae</taxon>
        <taxon>Paenibacillus</taxon>
    </lineage>
</organism>
<evidence type="ECO:0008006" key="6">
    <source>
        <dbReference type="Google" id="ProtNLM"/>
    </source>
</evidence>
<keyword evidence="5" id="KW-1185">Reference proteome</keyword>
<feature type="transmembrane region" description="Helical" evidence="2">
    <location>
        <begin position="291"/>
        <end position="311"/>
    </location>
</feature>
<feature type="transmembrane region" description="Helical" evidence="2">
    <location>
        <begin position="100"/>
        <end position="129"/>
    </location>
</feature>
<accession>A0ABX2ML91</accession>
<keyword evidence="3" id="KW-0732">Signal</keyword>
<evidence type="ECO:0000256" key="3">
    <source>
        <dbReference type="SAM" id="SignalP"/>
    </source>
</evidence>
<dbReference type="GeneID" id="97131457"/>
<keyword evidence="2" id="KW-0472">Membrane</keyword>
<comment type="caution">
    <text evidence="4">The sequence shown here is derived from an EMBL/GenBank/DDBJ whole genome shotgun (WGS) entry which is preliminary data.</text>
</comment>
<sequence length="733" mass="75956">MALLILSIGILLPSISGFAHAETSTPEQVADGPTDQIRDGVFGERLDDAEDPGYLERQLAGLIINFAEFIRKVLGLKDLNELIFLKGSENLVFNTFDSSIFSIIVDFFNSFLTVSAWLAVLSILAWAFMIMFKGGTQQGQLSINSMSEGFVIYFVGLNLGGYMYKLIFSANYVVVLWAIDGLKMATGWDVTQVNILDIMTSETKSLGQAALIILIVFCVGMLNYQYALRLATLIFLMVIFPWVLYRCTTPGSQKVLDEWFREFAAQVFTQAGHAIGYAIFIAILAKQPSFWILLVFLVGMPTITSLVRIPIGAKGGGTVGGGFGMGTAMAVQGIVKGLRGKGSGGKNAPPSNNNGIMPSDSVGATPATADAMSPVSSPSFNTMAGGASNLAPTAPGKGTGAKFGAGSRIGSNMNSSRGAGSSSQPASPLRSFVESRGGVVGLAKTGGAMAGKAAGAVARKTAIAAGAGAGFIAGSALSGSMSGGFVGAALGSQGVAKLEQGAGTVAKGIKGLSQAYQSYRAENPIQETQMAQAPLALPMGSSPPLALPAGPGVQPGGTNRPLELAGPVHTPLQDQGGVMVTSKGGAGSPVQGSPTFPGRPNMNGQSSGTPSIPGGGGKRNPGSIPNNPNPMNSTMIPPVPRSPMVNQRNRSNMNHLQRVFDEGVRSGPNQSLSNRGGDPGPQPPPVVSSSPMDSYGDPGPPPPLSENETRGFSQYDGNSRPRPIDIQPIKRND</sequence>
<dbReference type="Proteomes" id="UP000577724">
    <property type="component" value="Unassembled WGS sequence"/>
</dbReference>
<feature type="region of interest" description="Disordered" evidence="1">
    <location>
        <begin position="340"/>
        <end position="430"/>
    </location>
</feature>
<evidence type="ECO:0000256" key="1">
    <source>
        <dbReference type="SAM" id="MobiDB-lite"/>
    </source>
</evidence>
<feature type="transmembrane region" description="Helical" evidence="2">
    <location>
        <begin position="265"/>
        <end position="284"/>
    </location>
</feature>
<proteinExistence type="predicted"/>
<feature type="chain" id="PRO_5046876292" description="TrbL/VirB6 plasmid conjugal transfer protein" evidence="3">
    <location>
        <begin position="22"/>
        <end position="733"/>
    </location>
</feature>
<feature type="signal peptide" evidence="3">
    <location>
        <begin position="1"/>
        <end position="21"/>
    </location>
</feature>
<evidence type="ECO:0000313" key="5">
    <source>
        <dbReference type="Proteomes" id="UP000577724"/>
    </source>
</evidence>
<reference evidence="4 5" key="1">
    <citation type="submission" date="2020-05" db="EMBL/GenBank/DDBJ databases">
        <title>Genome Sequencing of Type Strains.</title>
        <authorList>
            <person name="Lemaire J.F."/>
            <person name="Inderbitzin P."/>
            <person name="Gregorio O.A."/>
            <person name="Collins S.B."/>
            <person name="Wespe N."/>
            <person name="Knight-Connoni V."/>
        </authorList>
    </citation>
    <scope>NUCLEOTIDE SEQUENCE [LARGE SCALE GENOMIC DNA]</scope>
    <source>
        <strain evidence="4 5">DSM 19942</strain>
    </source>
</reference>
<gene>
    <name evidence="4" type="ORF">HP548_12100</name>
</gene>
<feature type="transmembrane region" description="Helical" evidence="2">
    <location>
        <begin position="150"/>
        <end position="179"/>
    </location>
</feature>
<evidence type="ECO:0000256" key="2">
    <source>
        <dbReference type="SAM" id="Phobius"/>
    </source>
</evidence>
<feature type="transmembrane region" description="Helical" evidence="2">
    <location>
        <begin position="205"/>
        <end position="222"/>
    </location>
</feature>
<feature type="region of interest" description="Disordered" evidence="1">
    <location>
        <begin position="575"/>
        <end position="647"/>
    </location>
</feature>